<evidence type="ECO:0000256" key="1">
    <source>
        <dbReference type="ARBA" id="ARBA00004496"/>
    </source>
</evidence>
<dbReference type="SUPFAM" id="SSF50978">
    <property type="entry name" value="WD40 repeat-like"/>
    <property type="match status" value="1"/>
</dbReference>
<accession>A0A915L4S9</accession>
<dbReference type="InterPro" id="IPR036322">
    <property type="entry name" value="WD40_repeat_dom_sf"/>
</dbReference>
<evidence type="ECO:0000256" key="4">
    <source>
        <dbReference type="ARBA" id="ARBA00022694"/>
    </source>
</evidence>
<reference evidence="7" key="1">
    <citation type="submission" date="2022-11" db="UniProtKB">
        <authorList>
            <consortium name="WormBaseParasite"/>
        </authorList>
    </citation>
    <scope>IDENTIFICATION</scope>
</reference>
<keyword evidence="6" id="KW-1185">Reference proteome</keyword>
<evidence type="ECO:0000256" key="2">
    <source>
        <dbReference type="ARBA" id="ARBA00022490"/>
    </source>
</evidence>
<proteinExistence type="predicted"/>
<keyword evidence="3" id="KW-0853">WD repeat</keyword>
<dbReference type="PANTHER" id="PTHR14344">
    <property type="entry name" value="WD REPEAT PROTEIN"/>
    <property type="match status" value="1"/>
</dbReference>
<keyword evidence="2" id="KW-0963">Cytoplasm</keyword>
<dbReference type="GO" id="GO:0005737">
    <property type="term" value="C:cytoplasm"/>
    <property type="evidence" value="ECO:0007669"/>
    <property type="project" value="UniProtKB-SubCell"/>
</dbReference>
<dbReference type="GO" id="GO:0030488">
    <property type="term" value="P:tRNA methylation"/>
    <property type="evidence" value="ECO:0007669"/>
    <property type="project" value="TreeGrafter"/>
</dbReference>
<sequence length="111" mass="12361">NNVLICVIGAESGGVSLCVYNNARECKVRTFYAHSSTVTDVLIQGNTVFTLGVDQRIFEWKIIIDENTIGLETKRCYFTNVADCSSFLYTEDESKNRSIIVTGVGLQKLEL</sequence>
<keyword evidence="5" id="KW-0677">Repeat</keyword>
<evidence type="ECO:0000256" key="3">
    <source>
        <dbReference type="ARBA" id="ARBA00022574"/>
    </source>
</evidence>
<dbReference type="PANTHER" id="PTHR14344:SF3">
    <property type="entry name" value="WD REPEAT-CONTAINING PROTEIN 6"/>
    <property type="match status" value="1"/>
</dbReference>
<organism evidence="6 7">
    <name type="scientific">Romanomermis culicivorax</name>
    <name type="common">Nematode worm</name>
    <dbReference type="NCBI Taxonomy" id="13658"/>
    <lineage>
        <taxon>Eukaryota</taxon>
        <taxon>Metazoa</taxon>
        <taxon>Ecdysozoa</taxon>
        <taxon>Nematoda</taxon>
        <taxon>Enoplea</taxon>
        <taxon>Dorylaimia</taxon>
        <taxon>Mermithida</taxon>
        <taxon>Mermithoidea</taxon>
        <taxon>Mermithidae</taxon>
        <taxon>Romanomermis</taxon>
    </lineage>
</organism>
<protein>
    <submittedName>
        <fullName evidence="7">Uncharacterized protein</fullName>
    </submittedName>
</protein>
<evidence type="ECO:0000256" key="5">
    <source>
        <dbReference type="ARBA" id="ARBA00022737"/>
    </source>
</evidence>
<dbReference type="InterPro" id="IPR051973">
    <property type="entry name" value="tRNA_Anticodon_Mtase-Reg"/>
</dbReference>
<evidence type="ECO:0000313" key="7">
    <source>
        <dbReference type="WBParaSite" id="nRc.2.0.1.t44780-RA"/>
    </source>
</evidence>
<dbReference type="Proteomes" id="UP000887565">
    <property type="component" value="Unplaced"/>
</dbReference>
<comment type="subcellular location">
    <subcellularLocation>
        <location evidence="1">Cytoplasm</location>
    </subcellularLocation>
</comment>
<evidence type="ECO:0000313" key="6">
    <source>
        <dbReference type="Proteomes" id="UP000887565"/>
    </source>
</evidence>
<dbReference type="WBParaSite" id="nRc.2.0.1.t44780-RA">
    <property type="protein sequence ID" value="nRc.2.0.1.t44780-RA"/>
    <property type="gene ID" value="nRc.2.0.1.g44780"/>
</dbReference>
<name>A0A915L4S9_ROMCU</name>
<dbReference type="AlphaFoldDB" id="A0A915L4S9"/>
<keyword evidence="4" id="KW-0819">tRNA processing</keyword>